<protein>
    <recommendedName>
        <fullName evidence="14">HPr kinase/phosphorylase</fullName>
        <shortName evidence="14">HPrK/P</shortName>
        <ecNumber evidence="14">2.7.11.-</ecNumber>
        <ecNumber evidence="14">2.7.4.-</ecNumber>
    </recommendedName>
    <alternativeName>
        <fullName evidence="14">HPr(Ser) kinase/phosphorylase</fullName>
    </alternativeName>
</protein>
<dbReference type="Proteomes" id="UP000007468">
    <property type="component" value="Chromosome"/>
</dbReference>
<keyword evidence="8 14" id="KW-0418">Kinase</keyword>
<comment type="catalytic activity">
    <reaction evidence="13 14">
        <text>[HPr protein]-O-phospho-L-serine + phosphate + H(+) = [HPr protein]-L-serine + diphosphate</text>
        <dbReference type="Rhea" id="RHEA:46604"/>
        <dbReference type="Rhea" id="RHEA-COMP:11602"/>
        <dbReference type="Rhea" id="RHEA-COMP:11603"/>
        <dbReference type="ChEBI" id="CHEBI:15378"/>
        <dbReference type="ChEBI" id="CHEBI:29999"/>
        <dbReference type="ChEBI" id="CHEBI:33019"/>
        <dbReference type="ChEBI" id="CHEBI:43474"/>
        <dbReference type="ChEBI" id="CHEBI:83421"/>
    </reaction>
</comment>
<keyword evidence="5 14" id="KW-0808">Transferase</keyword>
<dbReference type="InterPro" id="IPR028979">
    <property type="entry name" value="Ser_kin/Pase_Hpr-like_N_sf"/>
</dbReference>
<evidence type="ECO:0000313" key="18">
    <source>
        <dbReference type="Proteomes" id="UP000007468"/>
    </source>
</evidence>
<comment type="subunit">
    <text evidence="14">Homohexamer.</text>
</comment>
<evidence type="ECO:0000256" key="14">
    <source>
        <dbReference type="HAMAP-Rule" id="MF_01249"/>
    </source>
</evidence>
<dbReference type="OrthoDB" id="9778803at2"/>
<evidence type="ECO:0000256" key="9">
    <source>
        <dbReference type="ARBA" id="ARBA00022840"/>
    </source>
</evidence>
<feature type="binding site" evidence="14">
    <location>
        <position position="166"/>
    </location>
    <ligand>
        <name>Mg(2+)</name>
        <dbReference type="ChEBI" id="CHEBI:18420"/>
    </ligand>
</feature>
<keyword evidence="4 14" id="KW-0723">Serine/threonine-protein kinase</keyword>
<feature type="active site" evidence="14">
    <location>
        <position position="249"/>
    </location>
</feature>
<feature type="binding site" evidence="14">
    <location>
        <position position="208"/>
    </location>
    <ligand>
        <name>Mg(2+)</name>
        <dbReference type="ChEBI" id="CHEBI:18420"/>
    </ligand>
</feature>
<dbReference type="Gene3D" id="3.40.1390.20">
    <property type="entry name" value="HprK N-terminal domain-like"/>
    <property type="match status" value="1"/>
</dbReference>
<reference evidence="18" key="1">
    <citation type="submission" date="2010-12" db="EMBL/GenBank/DDBJ databases">
        <title>The genome sequence of Filifactor alocis strain ATCC 35896.</title>
        <authorList>
            <consortium name="The Broad Institute Genome Sequencing Platform"/>
            <person name="Ward D."/>
            <person name="Earl A."/>
            <person name="Feldgarden M."/>
            <person name="Young S.K."/>
            <person name="Gargeya S."/>
            <person name="Zeng Q."/>
            <person name="Alvarado L."/>
            <person name="Berlin A."/>
            <person name="Bochicchio J."/>
            <person name="Chapman S.B."/>
            <person name="Chen Z."/>
            <person name="Freedman E."/>
            <person name="Gellesch M."/>
            <person name="Goldberg J."/>
            <person name="Griggs A."/>
            <person name="Gujja S."/>
            <person name="Heilman E."/>
            <person name="Heiman D."/>
            <person name="Howarth C."/>
            <person name="Mehta T."/>
            <person name="Neiman D."/>
            <person name="Pearson M."/>
            <person name="Roberts A."/>
            <person name="Saif S."/>
            <person name="Shea T."/>
            <person name="Shenoy N."/>
            <person name="Sisk P."/>
            <person name="Stolte C."/>
            <person name="Sykes S."/>
            <person name="White J."/>
            <person name="Yandava C."/>
            <person name="Izard J."/>
            <person name="Blanton J.M."/>
            <person name="Baranova O.V."/>
            <person name="Tanner A.C."/>
            <person name="Dewhirst F.E."/>
            <person name="Haas B."/>
            <person name="Nusbaum C."/>
            <person name="Birren B."/>
        </authorList>
    </citation>
    <scope>NUCLEOTIDE SEQUENCE [LARGE SCALE GENOMIC DNA]</scope>
    <source>
        <strain evidence="18">ATCC 35896 / D40 B5</strain>
    </source>
</reference>
<dbReference type="RefSeq" id="WP_014261856.1">
    <property type="nucleotide sequence ID" value="NC_016630.1"/>
</dbReference>
<evidence type="ECO:0000256" key="8">
    <source>
        <dbReference type="ARBA" id="ARBA00022777"/>
    </source>
</evidence>
<evidence type="ECO:0000259" key="15">
    <source>
        <dbReference type="Pfam" id="PF02603"/>
    </source>
</evidence>
<feature type="region of interest" description="Important for the catalytic mechanism of both phosphorylation and dephosphorylation" evidence="14">
    <location>
        <begin position="207"/>
        <end position="216"/>
    </location>
</feature>
<dbReference type="AlphaFoldDB" id="D6GS97"/>
<evidence type="ECO:0000256" key="6">
    <source>
        <dbReference type="ARBA" id="ARBA00022723"/>
    </source>
</evidence>
<evidence type="ECO:0000313" key="17">
    <source>
        <dbReference type="EMBL" id="EFE28538.1"/>
    </source>
</evidence>
<feature type="region of interest" description="Important for the catalytic mechanism of dephosphorylation" evidence="14">
    <location>
        <begin position="270"/>
        <end position="275"/>
    </location>
</feature>
<dbReference type="GO" id="GO:0004712">
    <property type="term" value="F:protein serine/threonine/tyrosine kinase activity"/>
    <property type="evidence" value="ECO:0007669"/>
    <property type="project" value="UniProtKB-UniRule"/>
</dbReference>
<keyword evidence="6 14" id="KW-0479">Metal-binding</keyword>
<evidence type="ECO:0000256" key="4">
    <source>
        <dbReference type="ARBA" id="ARBA00022527"/>
    </source>
</evidence>
<dbReference type="eggNOG" id="COG1493">
    <property type="taxonomic scope" value="Bacteria"/>
</dbReference>
<comment type="function">
    <text evidence="14">Catalyzes the ATP- as well as the pyrophosphate-dependent phosphorylation of a specific serine residue in HPr, a phosphocarrier protein of the phosphoenolpyruvate-dependent sugar phosphotransferase system (PTS). HprK/P also catalyzes the pyrophosphate-producing, inorganic phosphate-dependent dephosphorylation (phosphorolysis) of seryl-phosphorylated HPr (P-Ser-HPr). The two antagonistic activities of HprK/P are regulated by several intracellular metabolites, which change their concentration in response to the absence or presence of rapidly metabolisable carbon sources (glucose, fructose, etc.) in the growth medium. Therefore, by controlling the phosphorylation state of HPr, HPrK/P is a sensor enzyme that plays a major role in the regulation of carbon metabolism and sugar transport: it mediates carbon catabolite repression (CCR), and regulates PTS-catalyzed carbohydrate uptake and inducer exclusion.</text>
</comment>
<evidence type="ECO:0000256" key="7">
    <source>
        <dbReference type="ARBA" id="ARBA00022741"/>
    </source>
</evidence>
<evidence type="ECO:0000259" key="16">
    <source>
        <dbReference type="Pfam" id="PF07475"/>
    </source>
</evidence>
<comment type="similarity">
    <text evidence="3 14">Belongs to the HPrK/P family.</text>
</comment>
<evidence type="ECO:0000256" key="11">
    <source>
        <dbReference type="ARBA" id="ARBA00023268"/>
    </source>
</evidence>
<dbReference type="GO" id="GO:0000287">
    <property type="term" value="F:magnesium ion binding"/>
    <property type="evidence" value="ECO:0007669"/>
    <property type="project" value="UniProtKB-UniRule"/>
</dbReference>
<dbReference type="CDD" id="cd01918">
    <property type="entry name" value="HprK_C"/>
    <property type="match status" value="1"/>
</dbReference>
<comment type="domain">
    <text evidence="14">The Walker A ATP-binding motif also binds Pi and PPi.</text>
</comment>
<dbReference type="SUPFAM" id="SSF75138">
    <property type="entry name" value="HprK N-terminal domain-like"/>
    <property type="match status" value="1"/>
</dbReference>
<dbReference type="KEGG" id="faa:HMPREF0389_00454"/>
<dbReference type="Pfam" id="PF02603">
    <property type="entry name" value="Hpr_kinase_N"/>
    <property type="match status" value="1"/>
</dbReference>
<dbReference type="Gene3D" id="3.40.50.300">
    <property type="entry name" value="P-loop containing nucleotide triphosphate hydrolases"/>
    <property type="match status" value="1"/>
</dbReference>
<evidence type="ECO:0000256" key="13">
    <source>
        <dbReference type="ARBA" id="ARBA00047657"/>
    </source>
</evidence>
<dbReference type="PANTHER" id="PTHR30305:SF1">
    <property type="entry name" value="HPR KINASE_PHOSPHORYLASE"/>
    <property type="match status" value="1"/>
</dbReference>
<evidence type="ECO:0000256" key="12">
    <source>
        <dbReference type="ARBA" id="ARBA00023277"/>
    </source>
</evidence>
<gene>
    <name evidence="14 17" type="primary">hprK</name>
    <name evidence="17" type="ordered locus">HMPREF0389_00454</name>
</gene>
<evidence type="ECO:0000256" key="10">
    <source>
        <dbReference type="ARBA" id="ARBA00022842"/>
    </source>
</evidence>
<dbReference type="EC" id="2.7.4.-" evidence="14"/>
<dbReference type="Pfam" id="PF07475">
    <property type="entry name" value="Hpr_kinase_C"/>
    <property type="match status" value="1"/>
</dbReference>
<dbReference type="GO" id="GO:0006109">
    <property type="term" value="P:regulation of carbohydrate metabolic process"/>
    <property type="evidence" value="ECO:0007669"/>
    <property type="project" value="UniProtKB-UniRule"/>
</dbReference>
<keyword evidence="11 14" id="KW-0511">Multifunctional enzyme</keyword>
<comment type="catalytic activity">
    <reaction evidence="1 14">
        <text>[HPr protein]-L-serine + ATP = [HPr protein]-O-phospho-L-serine + ADP + H(+)</text>
        <dbReference type="Rhea" id="RHEA:46600"/>
        <dbReference type="Rhea" id="RHEA-COMP:11602"/>
        <dbReference type="Rhea" id="RHEA-COMP:11603"/>
        <dbReference type="ChEBI" id="CHEBI:15378"/>
        <dbReference type="ChEBI" id="CHEBI:29999"/>
        <dbReference type="ChEBI" id="CHEBI:30616"/>
        <dbReference type="ChEBI" id="CHEBI:83421"/>
        <dbReference type="ChEBI" id="CHEBI:456216"/>
    </reaction>
</comment>
<keyword evidence="10 14" id="KW-0460">Magnesium</keyword>
<dbReference type="STRING" id="546269.HMPREF0389_00454"/>
<dbReference type="FunFam" id="3.40.50.300:FF:000174">
    <property type="entry name" value="HPr kinase/phosphorylase"/>
    <property type="match status" value="1"/>
</dbReference>
<dbReference type="HAMAP" id="MF_01249">
    <property type="entry name" value="HPr_kinase"/>
    <property type="match status" value="1"/>
</dbReference>
<dbReference type="PANTHER" id="PTHR30305">
    <property type="entry name" value="PROTEIN YJDM-RELATED"/>
    <property type="match status" value="1"/>
</dbReference>
<feature type="domain" description="HPr kinase/phosphorylase C-terminal" evidence="16">
    <location>
        <begin position="137"/>
        <end position="304"/>
    </location>
</feature>
<feature type="binding site" evidence="14">
    <location>
        <begin position="159"/>
        <end position="166"/>
    </location>
    <ligand>
        <name>ATP</name>
        <dbReference type="ChEBI" id="CHEBI:30616"/>
    </ligand>
</feature>
<dbReference type="InterPro" id="IPR003755">
    <property type="entry name" value="HPr(Ser)_kin/Pase"/>
</dbReference>
<dbReference type="InterPro" id="IPR011126">
    <property type="entry name" value="Hpr_kin/Pase_Hpr_N"/>
</dbReference>
<dbReference type="GO" id="GO:0000155">
    <property type="term" value="F:phosphorelay sensor kinase activity"/>
    <property type="evidence" value="ECO:0007669"/>
    <property type="project" value="InterPro"/>
</dbReference>
<dbReference type="GO" id="GO:0004674">
    <property type="term" value="F:protein serine/threonine kinase activity"/>
    <property type="evidence" value="ECO:0007669"/>
    <property type="project" value="UniProtKB-KW"/>
</dbReference>
<evidence type="ECO:0000256" key="1">
    <source>
        <dbReference type="ARBA" id="ARBA00001120"/>
    </source>
</evidence>
<keyword evidence="18" id="KW-1185">Reference proteome</keyword>
<feature type="active site" description="Proton acceptor; for phosphorylation activity. Proton donor; for dephosphorylation activity" evidence="14">
    <location>
        <position position="183"/>
    </location>
</feature>
<feature type="domain" description="HPr(Ser) kinase/phosphorylase N-terminal" evidence="15">
    <location>
        <begin position="10"/>
        <end position="132"/>
    </location>
</feature>
<dbReference type="EC" id="2.7.11.-" evidence="14"/>
<dbReference type="InterPro" id="IPR027417">
    <property type="entry name" value="P-loop_NTPase"/>
</dbReference>
<keyword evidence="9 14" id="KW-0067">ATP-binding</keyword>
<comment type="miscellaneous">
    <text evidence="14">Both phosphorylation and phosphorolysis are carried out by the same active site and suggest a common mechanism for both reactions.</text>
</comment>
<feature type="active site" evidence="14">
    <location>
        <position position="165"/>
    </location>
</feature>
<sequence>MVKKYDESQISIKQMIVDLNIDIITMPEDMDYTLYTSDINRPGIQLAGFYGYFPSDRIQIIGQVEYAYLMSLNENAQKEVLEKYLSYRMPAIFMTRGQKPSESFVKIAKKYNQYLLISELSTKQLVNKLVTYINEIITPKEVVHGGLLDVDGVGILIKGKSGIGKSETALELIRRGHRLISDDVVEIRKSEDGILVGTSPKITKNLMEIRGIGLLDIQNLFGVGAVKQSKAIDMIVYLESWEDGRYYDRLGIDSEYEDIFGISINKIIMPVRPGRNIATIIEVAARNFRQKLLGYNVAKAFDEKLIEELSIKKQDNR</sequence>
<proteinExistence type="inferred from homology"/>
<dbReference type="GO" id="GO:0005524">
    <property type="term" value="F:ATP binding"/>
    <property type="evidence" value="ECO:0007669"/>
    <property type="project" value="UniProtKB-UniRule"/>
</dbReference>
<comment type="cofactor">
    <cofactor evidence="2 14">
        <name>Mg(2+)</name>
        <dbReference type="ChEBI" id="CHEBI:18420"/>
    </cofactor>
</comment>
<feature type="active site" evidence="14">
    <location>
        <position position="144"/>
    </location>
</feature>
<dbReference type="PATRIC" id="fig|546269.5.peg.197"/>
<dbReference type="SUPFAM" id="SSF53795">
    <property type="entry name" value="PEP carboxykinase-like"/>
    <property type="match status" value="1"/>
</dbReference>
<accession>D6GS97</accession>
<organism evidence="17 18">
    <name type="scientific">Filifactor alocis (strain ATCC 35896 / CCUG 47790 / D40 B5)</name>
    <name type="common">Fusobacterium alocis</name>
    <dbReference type="NCBI Taxonomy" id="546269"/>
    <lineage>
        <taxon>Bacteria</taxon>
        <taxon>Bacillati</taxon>
        <taxon>Bacillota</taxon>
        <taxon>Clostridia</taxon>
        <taxon>Peptostreptococcales</taxon>
        <taxon>Filifactoraceae</taxon>
        <taxon>Filifactor</taxon>
    </lineage>
</organism>
<keyword evidence="12 14" id="KW-0119">Carbohydrate metabolism</keyword>
<dbReference type="EMBL" id="CP002390">
    <property type="protein sequence ID" value="EFE28538.1"/>
    <property type="molecule type" value="Genomic_DNA"/>
</dbReference>
<keyword evidence="7 14" id="KW-0547">Nucleotide-binding</keyword>
<evidence type="ECO:0000256" key="2">
    <source>
        <dbReference type="ARBA" id="ARBA00001946"/>
    </source>
</evidence>
<evidence type="ECO:0000256" key="3">
    <source>
        <dbReference type="ARBA" id="ARBA00006883"/>
    </source>
</evidence>
<dbReference type="InterPro" id="IPR011104">
    <property type="entry name" value="Hpr_kin/Pase_C"/>
</dbReference>
<name>D6GS97_FILAD</name>
<evidence type="ECO:0000256" key="5">
    <source>
        <dbReference type="ARBA" id="ARBA00022679"/>
    </source>
</evidence>
<dbReference type="NCBIfam" id="TIGR00679">
    <property type="entry name" value="hpr-ser"/>
    <property type="match status" value="1"/>
</dbReference>